<dbReference type="InterPro" id="IPR037653">
    <property type="entry name" value="Cbp6"/>
</dbReference>
<dbReference type="EMBL" id="ML994749">
    <property type="protein sequence ID" value="KAF2175064.1"/>
    <property type="molecule type" value="Genomic_DNA"/>
</dbReference>
<feature type="compositionally biased region" description="Low complexity" evidence="1">
    <location>
        <begin position="71"/>
        <end position="80"/>
    </location>
</feature>
<dbReference type="AlphaFoldDB" id="A0A6A6D6H7"/>
<dbReference type="Pfam" id="PF20180">
    <property type="entry name" value="UQCC2_CBP6"/>
    <property type="match status" value="1"/>
</dbReference>
<keyword evidence="3" id="KW-1185">Reference proteome</keyword>
<evidence type="ECO:0000313" key="3">
    <source>
        <dbReference type="Proteomes" id="UP000800200"/>
    </source>
</evidence>
<accession>A0A6A6D6H7</accession>
<evidence type="ECO:0000256" key="1">
    <source>
        <dbReference type="SAM" id="MobiDB-lite"/>
    </source>
</evidence>
<dbReference type="GO" id="GO:0061671">
    <property type="term" value="C:Cbp3p-Cbp6 complex"/>
    <property type="evidence" value="ECO:0007669"/>
    <property type="project" value="InterPro"/>
</dbReference>
<evidence type="ECO:0000313" key="2">
    <source>
        <dbReference type="EMBL" id="KAF2175064.1"/>
    </source>
</evidence>
<protein>
    <submittedName>
        <fullName evidence="2">Uncharacterized protein</fullName>
    </submittedName>
</protein>
<organism evidence="2 3">
    <name type="scientific">Zopfia rhizophila CBS 207.26</name>
    <dbReference type="NCBI Taxonomy" id="1314779"/>
    <lineage>
        <taxon>Eukaryota</taxon>
        <taxon>Fungi</taxon>
        <taxon>Dikarya</taxon>
        <taxon>Ascomycota</taxon>
        <taxon>Pezizomycotina</taxon>
        <taxon>Dothideomycetes</taxon>
        <taxon>Dothideomycetes incertae sedis</taxon>
        <taxon>Zopfiaceae</taxon>
        <taxon>Zopfia</taxon>
    </lineage>
</organism>
<dbReference type="PANTHER" id="PTHR28250:SF1">
    <property type="entry name" value="CYTOCHROME B PRE-MRNA-PROCESSING PROTEIN 6"/>
    <property type="match status" value="1"/>
</dbReference>
<dbReference type="GO" id="GO:0034551">
    <property type="term" value="P:mitochondrial respiratory chain complex III assembly"/>
    <property type="evidence" value="ECO:0007669"/>
    <property type="project" value="TreeGrafter"/>
</dbReference>
<dbReference type="OrthoDB" id="2107880at2759"/>
<sequence length="150" mass="16971">MSSTTVARHYARLLSLWPKDPLRPTLPFTKTLERRAARFAPASEASSTQDDKAKAPKANVKAAPQENGARSSSVTASSMSDPKAELVNINAVYSLLENRYSKRYPTSPGLLRPASNPEHYEKLMEEIKRAPTKSWLRAKLDQWKMMIRWK</sequence>
<proteinExistence type="predicted"/>
<name>A0A6A6D6H7_9PEZI</name>
<reference evidence="2" key="1">
    <citation type="journal article" date="2020" name="Stud. Mycol.">
        <title>101 Dothideomycetes genomes: a test case for predicting lifestyles and emergence of pathogens.</title>
        <authorList>
            <person name="Haridas S."/>
            <person name="Albert R."/>
            <person name="Binder M."/>
            <person name="Bloem J."/>
            <person name="Labutti K."/>
            <person name="Salamov A."/>
            <person name="Andreopoulos B."/>
            <person name="Baker S."/>
            <person name="Barry K."/>
            <person name="Bills G."/>
            <person name="Bluhm B."/>
            <person name="Cannon C."/>
            <person name="Castanera R."/>
            <person name="Culley D."/>
            <person name="Daum C."/>
            <person name="Ezra D."/>
            <person name="Gonzalez J."/>
            <person name="Henrissat B."/>
            <person name="Kuo A."/>
            <person name="Liang C."/>
            <person name="Lipzen A."/>
            <person name="Lutzoni F."/>
            <person name="Magnuson J."/>
            <person name="Mondo S."/>
            <person name="Nolan M."/>
            <person name="Ohm R."/>
            <person name="Pangilinan J."/>
            <person name="Park H.-J."/>
            <person name="Ramirez L."/>
            <person name="Alfaro M."/>
            <person name="Sun H."/>
            <person name="Tritt A."/>
            <person name="Yoshinaga Y."/>
            <person name="Zwiers L.-H."/>
            <person name="Turgeon B."/>
            <person name="Goodwin S."/>
            <person name="Spatafora J."/>
            <person name="Crous P."/>
            <person name="Grigoriev I."/>
        </authorList>
    </citation>
    <scope>NUCLEOTIDE SEQUENCE</scope>
    <source>
        <strain evidence="2">CBS 207.26</strain>
    </source>
</reference>
<feature type="region of interest" description="Disordered" evidence="1">
    <location>
        <begin position="39"/>
        <end position="81"/>
    </location>
</feature>
<dbReference type="PANTHER" id="PTHR28250">
    <property type="entry name" value="CYTOCHROME B PRE-MRNA-PROCESSING PROTEIN 6"/>
    <property type="match status" value="1"/>
</dbReference>
<dbReference type="Proteomes" id="UP000800200">
    <property type="component" value="Unassembled WGS sequence"/>
</dbReference>
<dbReference type="GO" id="GO:0043022">
    <property type="term" value="F:ribosome binding"/>
    <property type="evidence" value="ECO:0007669"/>
    <property type="project" value="InterPro"/>
</dbReference>
<gene>
    <name evidence="2" type="ORF">K469DRAFT_684766</name>
</gene>